<evidence type="ECO:0000256" key="2">
    <source>
        <dbReference type="ARBA" id="ARBA00023268"/>
    </source>
</evidence>
<dbReference type="Proteomes" id="UP000308730">
    <property type="component" value="Unassembled WGS sequence"/>
</dbReference>
<gene>
    <name evidence="4" type="ORF">EUX98_g9775</name>
</gene>
<dbReference type="InterPro" id="IPR001584">
    <property type="entry name" value="Integrase_cat-core"/>
</dbReference>
<sequence length="504" mass="57641">HRLTRATVRWDWTTQCQLAFESLKKAFTGSPILHHWVPGRQLTIETDASDYAIASILSITDDDGEIRPIAFRSRTLGAAELNYDVHDKELLAIFDAFQSWRHYLEGSELTIDVVTDHKNLEYFSTTKVLTRRQVRWSEYLSAFNMVIRFRPGRLGGKPDALTRRWDVYTKEGEGTYAKANPQNFRPIFTSEHLRASLRATLLEDVTLRASHVMDTNTLHSDIRRSLRSDPEATKGLGHATSTTPGRWSVDNSGLLLLDNRIYVPRPDGTSDALRIQVLRNHHDHLLAGHFGQNRTLEIIRRLYVWPEIRTFVRDYCRSCVHCKRNKAPRHRPYGLLRPLPVPDRPWHSISADFIEQLPDSNGFTAILVVVDRSSKQGVFIPCHDTITSQELAHLFLIHVFSKHGVPSHVTSDRGSEFVSLFMRSLGELLNIDLHFTSGHHPQADGQTERANQTLEQYLHMYCAYQQDDWDRLLPFAEFAYNNAPSASTGISPFFGNKGYLLCEA</sequence>
<dbReference type="Gene3D" id="1.10.340.70">
    <property type="match status" value="1"/>
</dbReference>
<dbReference type="GO" id="GO:0005634">
    <property type="term" value="C:nucleus"/>
    <property type="evidence" value="ECO:0007669"/>
    <property type="project" value="UniProtKB-ARBA"/>
</dbReference>
<dbReference type="InterPro" id="IPR043502">
    <property type="entry name" value="DNA/RNA_pol_sf"/>
</dbReference>
<comment type="caution">
    <text evidence="4">The sequence shown here is derived from an EMBL/GenBank/DDBJ whole genome shotgun (WGS) entry which is preliminary data.</text>
</comment>
<dbReference type="Gene3D" id="3.30.420.10">
    <property type="entry name" value="Ribonuclease H-like superfamily/Ribonuclease H"/>
    <property type="match status" value="1"/>
</dbReference>
<dbReference type="PANTHER" id="PTHR37984:SF5">
    <property type="entry name" value="PROTEIN NYNRIN-LIKE"/>
    <property type="match status" value="1"/>
</dbReference>
<dbReference type="Pfam" id="PF17921">
    <property type="entry name" value="Integrase_H2C2"/>
    <property type="match status" value="1"/>
</dbReference>
<dbReference type="GO" id="GO:0004519">
    <property type="term" value="F:endonuclease activity"/>
    <property type="evidence" value="ECO:0007669"/>
    <property type="project" value="UniProtKB-KW"/>
</dbReference>
<evidence type="ECO:0000256" key="1">
    <source>
        <dbReference type="ARBA" id="ARBA00022884"/>
    </source>
</evidence>
<dbReference type="Pfam" id="PF17919">
    <property type="entry name" value="RT_RNaseH_2"/>
    <property type="match status" value="1"/>
</dbReference>
<dbReference type="AlphaFoldDB" id="A0A4S4LRZ9"/>
<name>A0A4S4LRZ9_9APHY</name>
<dbReference type="InterPro" id="IPR050951">
    <property type="entry name" value="Retrovirus_Pol_polyprotein"/>
</dbReference>
<organism evidence="4 5">
    <name type="scientific">Antrodiella citrinella</name>
    <dbReference type="NCBI Taxonomy" id="2447956"/>
    <lineage>
        <taxon>Eukaryota</taxon>
        <taxon>Fungi</taxon>
        <taxon>Dikarya</taxon>
        <taxon>Basidiomycota</taxon>
        <taxon>Agaricomycotina</taxon>
        <taxon>Agaricomycetes</taxon>
        <taxon>Polyporales</taxon>
        <taxon>Steccherinaceae</taxon>
        <taxon>Antrodiella</taxon>
    </lineage>
</organism>
<evidence type="ECO:0000313" key="5">
    <source>
        <dbReference type="Proteomes" id="UP000308730"/>
    </source>
</evidence>
<reference evidence="4 5" key="1">
    <citation type="submission" date="2019-02" db="EMBL/GenBank/DDBJ databases">
        <title>Genome sequencing of the rare red list fungi Antrodiella citrinella (Flaviporus citrinellus).</title>
        <authorList>
            <person name="Buettner E."/>
            <person name="Kellner H."/>
        </authorList>
    </citation>
    <scope>NUCLEOTIDE SEQUENCE [LARGE SCALE GENOMIC DNA]</scope>
    <source>
        <strain evidence="4 5">DSM 108506</strain>
    </source>
</reference>
<dbReference type="InterPro" id="IPR041577">
    <property type="entry name" value="RT_RNaseH_2"/>
</dbReference>
<proteinExistence type="predicted"/>
<feature type="domain" description="Integrase catalytic" evidence="3">
    <location>
        <begin position="341"/>
        <end position="500"/>
    </location>
</feature>
<dbReference type="EMBL" id="SGPM01001145">
    <property type="protein sequence ID" value="THH12930.1"/>
    <property type="molecule type" value="Genomic_DNA"/>
</dbReference>
<accession>A0A4S4LRZ9</accession>
<dbReference type="GO" id="GO:0016787">
    <property type="term" value="F:hydrolase activity"/>
    <property type="evidence" value="ECO:0007669"/>
    <property type="project" value="UniProtKB-KW"/>
</dbReference>
<dbReference type="InterPro" id="IPR041588">
    <property type="entry name" value="Integrase_H2C2"/>
</dbReference>
<dbReference type="PROSITE" id="PS50994">
    <property type="entry name" value="INTEGRASE"/>
    <property type="match status" value="1"/>
</dbReference>
<dbReference type="OrthoDB" id="2793524at2759"/>
<dbReference type="InterPro" id="IPR012337">
    <property type="entry name" value="RNaseH-like_sf"/>
</dbReference>
<dbReference type="GO" id="GO:0003964">
    <property type="term" value="F:RNA-directed DNA polymerase activity"/>
    <property type="evidence" value="ECO:0007669"/>
    <property type="project" value="UniProtKB-KW"/>
</dbReference>
<dbReference type="PANTHER" id="PTHR37984">
    <property type="entry name" value="PROTEIN CBG26694"/>
    <property type="match status" value="1"/>
</dbReference>
<dbReference type="CDD" id="cd09274">
    <property type="entry name" value="RNase_HI_RT_Ty3"/>
    <property type="match status" value="1"/>
</dbReference>
<dbReference type="SUPFAM" id="SSF53098">
    <property type="entry name" value="Ribonuclease H-like"/>
    <property type="match status" value="1"/>
</dbReference>
<evidence type="ECO:0000259" key="3">
    <source>
        <dbReference type="PROSITE" id="PS50994"/>
    </source>
</evidence>
<dbReference type="GO" id="GO:0003723">
    <property type="term" value="F:RNA binding"/>
    <property type="evidence" value="ECO:0007669"/>
    <property type="project" value="UniProtKB-KW"/>
</dbReference>
<dbReference type="SUPFAM" id="SSF56672">
    <property type="entry name" value="DNA/RNA polymerases"/>
    <property type="match status" value="1"/>
</dbReference>
<keyword evidence="5" id="KW-1185">Reference proteome</keyword>
<keyword evidence="2" id="KW-0511">Multifunctional enzyme</keyword>
<evidence type="ECO:0000313" key="4">
    <source>
        <dbReference type="EMBL" id="THH12930.1"/>
    </source>
</evidence>
<feature type="non-terminal residue" evidence="4">
    <location>
        <position position="1"/>
    </location>
</feature>
<keyword evidence="1" id="KW-0694">RNA-binding</keyword>
<dbReference type="GO" id="GO:0015074">
    <property type="term" value="P:DNA integration"/>
    <property type="evidence" value="ECO:0007669"/>
    <property type="project" value="InterPro"/>
</dbReference>
<dbReference type="FunFam" id="3.30.420.10:FF:000032">
    <property type="entry name" value="Retrovirus-related Pol polyprotein from transposon 297-like Protein"/>
    <property type="match status" value="1"/>
</dbReference>
<dbReference type="InterPro" id="IPR036397">
    <property type="entry name" value="RNaseH_sf"/>
</dbReference>
<protein>
    <recommendedName>
        <fullName evidence="3">Integrase catalytic domain-containing protein</fullName>
    </recommendedName>
</protein>